<feature type="transmembrane region" description="Helical" evidence="12">
    <location>
        <begin position="123"/>
        <end position="141"/>
    </location>
</feature>
<dbReference type="InterPro" id="IPR018303">
    <property type="entry name" value="ATPase_P-typ_P_site"/>
</dbReference>
<dbReference type="SFLD" id="SFLDG00002">
    <property type="entry name" value="C1.7:_P-type_atpase_like"/>
    <property type="match status" value="1"/>
</dbReference>
<dbReference type="SUPFAM" id="SSF81653">
    <property type="entry name" value="Calcium ATPase, transduction domain A"/>
    <property type="match status" value="1"/>
</dbReference>
<dbReference type="GO" id="GO:0005886">
    <property type="term" value="C:plasma membrane"/>
    <property type="evidence" value="ECO:0007669"/>
    <property type="project" value="UniProtKB-SubCell"/>
</dbReference>
<protein>
    <recommendedName>
        <fullName evidence="11">Cation-transporting P-type ATPase B</fullName>
    </recommendedName>
</protein>
<dbReference type="FunFam" id="3.30.70.100:FF:000005">
    <property type="entry name" value="Copper-exporting P-type ATPase A"/>
    <property type="match status" value="1"/>
</dbReference>
<evidence type="ECO:0000256" key="2">
    <source>
        <dbReference type="ARBA" id="ARBA00006024"/>
    </source>
</evidence>
<feature type="transmembrane region" description="Helical" evidence="12">
    <location>
        <begin position="185"/>
        <end position="203"/>
    </location>
</feature>
<evidence type="ECO:0000313" key="15">
    <source>
        <dbReference type="Proteomes" id="UP000319514"/>
    </source>
</evidence>
<proteinExistence type="inferred from homology"/>
<dbReference type="InterPro" id="IPR023298">
    <property type="entry name" value="ATPase_P-typ_TM_dom_sf"/>
</dbReference>
<dbReference type="InterPro" id="IPR017969">
    <property type="entry name" value="Heavy-metal-associated_CS"/>
</dbReference>
<keyword evidence="8 12" id="KW-1133">Transmembrane helix</keyword>
<dbReference type="EMBL" id="VFOQ01000002">
    <property type="protein sequence ID" value="TQL56762.1"/>
    <property type="molecule type" value="Genomic_DNA"/>
</dbReference>
<evidence type="ECO:0000256" key="1">
    <source>
        <dbReference type="ARBA" id="ARBA00004651"/>
    </source>
</evidence>
<evidence type="ECO:0000259" key="13">
    <source>
        <dbReference type="PROSITE" id="PS50846"/>
    </source>
</evidence>
<feature type="transmembrane region" description="Helical" evidence="12">
    <location>
        <begin position="371"/>
        <end position="392"/>
    </location>
</feature>
<comment type="caution">
    <text evidence="14">The sequence shown here is derived from an EMBL/GenBank/DDBJ whole genome shotgun (WGS) entry which is preliminary data.</text>
</comment>
<evidence type="ECO:0000256" key="8">
    <source>
        <dbReference type="ARBA" id="ARBA00022989"/>
    </source>
</evidence>
<comment type="catalytic activity">
    <reaction evidence="10">
        <text>ATP + H2O = ADP + phosphate + H(+)</text>
        <dbReference type="Rhea" id="RHEA:13065"/>
        <dbReference type="ChEBI" id="CHEBI:15377"/>
        <dbReference type="ChEBI" id="CHEBI:15378"/>
        <dbReference type="ChEBI" id="CHEBI:30616"/>
        <dbReference type="ChEBI" id="CHEBI:43474"/>
        <dbReference type="ChEBI" id="CHEBI:456216"/>
    </reaction>
</comment>
<feature type="domain" description="HMA" evidence="13">
    <location>
        <begin position="9"/>
        <end position="73"/>
    </location>
</feature>
<dbReference type="OrthoDB" id="7059309at2"/>
<sequence length="727" mass="75511">MSTSHDTRHEVDLAIGGMTCASCSARIERKLNKLEGVEASVNLATERAHVRYAVPLTPADLVATVQQTGYTARVLEPEAPAGHEHAGHDVLDEPQLKVRALVSLALAIPVVVLGMAPLPESPLWPWLELALATPIVAWAAWPFHRAAAVNARHGASTMDTLVSLGVLAAYGWSLVAVLTGNTMHLYFEVAAVVTTFLLAGRWAESRARASGRSALQALMELGAKDVAVQRIDPASRVTTEVRIPVSELAVGDHFFVRPGEKIATDGVVVDGSSAVDRSLVTGESMPVDTSPGDEVTGGTINTSGRLVVEARRVGAETTLAAMTRLVERAQQGKAPVQRLADRVSAVFVPTVLVLSLLTFAGWLVAGQPVTGALSAAVAVLIIACPCALGLATPTALLAGTGRGAQLGVLIKGLEVLESTRQVDTVVLDKTGTLTVGAPKLTHVRAAGRLSVTAALRTAAAVEVGSEHPVARAIVTAARDRGLDVPAVTGFEALAGSGARAFIKGTLITVGKAEMFEQVPEEIAQVTAPGTTVWVGWGGTARAALTVADEVRDSSADAVRDLGELGLTAYLLTGDNEQTARIVAQAVGVEPAHVLSDVLPEDKHAAVHRLQQQGHVVAMVGDGVNDAAALAQADLGIAMGSGTDVAIESADIVLMRPDVAAVADAVALSRRTLRVIKQNLAWAFGYNVAAIPLAALGLLNPMVAGAAMALSSVIVVTNSLRLKTFRRH</sequence>
<dbReference type="GO" id="GO:0043682">
    <property type="term" value="F:P-type divalent copper transporter activity"/>
    <property type="evidence" value="ECO:0007669"/>
    <property type="project" value="TreeGrafter"/>
</dbReference>
<dbReference type="GO" id="GO:0005507">
    <property type="term" value="F:copper ion binding"/>
    <property type="evidence" value="ECO:0007669"/>
    <property type="project" value="TreeGrafter"/>
</dbReference>
<dbReference type="InterPro" id="IPR008250">
    <property type="entry name" value="ATPase_P-typ_transduc_dom_A_sf"/>
</dbReference>
<dbReference type="NCBIfam" id="TIGR01525">
    <property type="entry name" value="ATPase-IB_hvy"/>
    <property type="match status" value="1"/>
</dbReference>
<dbReference type="Pfam" id="PF00702">
    <property type="entry name" value="Hydrolase"/>
    <property type="match status" value="1"/>
</dbReference>
<dbReference type="SFLD" id="SFLDS00003">
    <property type="entry name" value="Haloacid_Dehalogenase"/>
    <property type="match status" value="1"/>
</dbReference>
<dbReference type="SUPFAM" id="SSF56784">
    <property type="entry name" value="HAD-like"/>
    <property type="match status" value="1"/>
</dbReference>
<accession>A0A542Z8Y8</accession>
<dbReference type="PROSITE" id="PS00154">
    <property type="entry name" value="ATPASE_E1_E2"/>
    <property type="match status" value="1"/>
</dbReference>
<keyword evidence="12" id="KW-1003">Cell membrane</keyword>
<dbReference type="PANTHER" id="PTHR43520:SF8">
    <property type="entry name" value="P-TYPE CU(+) TRANSPORTER"/>
    <property type="match status" value="1"/>
</dbReference>
<dbReference type="PROSITE" id="PS50846">
    <property type="entry name" value="HMA_2"/>
    <property type="match status" value="1"/>
</dbReference>
<feature type="transmembrane region" description="Helical" evidence="12">
    <location>
        <begin position="98"/>
        <end position="117"/>
    </location>
</feature>
<dbReference type="PANTHER" id="PTHR43520">
    <property type="entry name" value="ATP7, ISOFORM B"/>
    <property type="match status" value="1"/>
</dbReference>
<dbReference type="Gene3D" id="3.30.70.100">
    <property type="match status" value="1"/>
</dbReference>
<evidence type="ECO:0000256" key="9">
    <source>
        <dbReference type="ARBA" id="ARBA00023136"/>
    </source>
</evidence>
<keyword evidence="3 12" id="KW-0812">Transmembrane</keyword>
<evidence type="ECO:0000256" key="6">
    <source>
        <dbReference type="ARBA" id="ARBA00022840"/>
    </source>
</evidence>
<evidence type="ECO:0000256" key="11">
    <source>
        <dbReference type="ARBA" id="ARBA00074171"/>
    </source>
</evidence>
<gene>
    <name evidence="14" type="ORF">FB474_3523</name>
</gene>
<reference evidence="14 15" key="1">
    <citation type="submission" date="2019-06" db="EMBL/GenBank/DDBJ databases">
        <title>Sequencing the genomes of 1000 actinobacteria strains.</title>
        <authorList>
            <person name="Klenk H.-P."/>
        </authorList>
    </citation>
    <scope>NUCLEOTIDE SEQUENCE [LARGE SCALE GENOMIC DNA]</scope>
    <source>
        <strain evidence="14 15">DSM 18082</strain>
    </source>
</reference>
<keyword evidence="4 12" id="KW-0479">Metal-binding</keyword>
<dbReference type="SUPFAM" id="SSF81665">
    <property type="entry name" value="Calcium ATPase, transmembrane domain M"/>
    <property type="match status" value="1"/>
</dbReference>
<comment type="similarity">
    <text evidence="2 12">Belongs to the cation transport ATPase (P-type) (TC 3.A.3) family. Type IB subfamily.</text>
</comment>
<dbReference type="NCBIfam" id="TIGR01512">
    <property type="entry name" value="ATPase-IB2_Cd"/>
    <property type="match status" value="1"/>
</dbReference>
<keyword evidence="7" id="KW-1278">Translocase</keyword>
<evidence type="ECO:0000256" key="12">
    <source>
        <dbReference type="RuleBase" id="RU362081"/>
    </source>
</evidence>
<feature type="transmembrane region" description="Helical" evidence="12">
    <location>
        <begin position="343"/>
        <end position="365"/>
    </location>
</feature>
<dbReference type="Pfam" id="PF00403">
    <property type="entry name" value="HMA"/>
    <property type="match status" value="1"/>
</dbReference>
<evidence type="ECO:0000313" key="14">
    <source>
        <dbReference type="EMBL" id="TQL56762.1"/>
    </source>
</evidence>
<evidence type="ECO:0000256" key="7">
    <source>
        <dbReference type="ARBA" id="ARBA00022967"/>
    </source>
</evidence>
<evidence type="ECO:0000256" key="5">
    <source>
        <dbReference type="ARBA" id="ARBA00022741"/>
    </source>
</evidence>
<keyword evidence="9 12" id="KW-0472">Membrane</keyword>
<evidence type="ECO:0000256" key="3">
    <source>
        <dbReference type="ARBA" id="ARBA00022692"/>
    </source>
</evidence>
<dbReference type="AlphaFoldDB" id="A0A542Z8Y8"/>
<dbReference type="Gene3D" id="3.40.1110.10">
    <property type="entry name" value="Calcium-transporting ATPase, cytoplasmic domain N"/>
    <property type="match status" value="1"/>
</dbReference>
<feature type="transmembrane region" description="Helical" evidence="12">
    <location>
        <begin position="679"/>
        <end position="698"/>
    </location>
</feature>
<dbReference type="Pfam" id="PF00122">
    <property type="entry name" value="E1-E2_ATPase"/>
    <property type="match status" value="1"/>
</dbReference>
<dbReference type="InterPro" id="IPR006121">
    <property type="entry name" value="HMA_dom"/>
</dbReference>
<dbReference type="Proteomes" id="UP000319514">
    <property type="component" value="Unassembled WGS sequence"/>
</dbReference>
<keyword evidence="6 12" id="KW-0067">ATP-binding</keyword>
<dbReference type="SUPFAM" id="SSF55008">
    <property type="entry name" value="HMA, heavy metal-associated domain"/>
    <property type="match status" value="1"/>
</dbReference>
<comment type="subcellular location">
    <subcellularLocation>
        <location evidence="1">Cell membrane</location>
        <topology evidence="1">Multi-pass membrane protein</topology>
    </subcellularLocation>
</comment>
<dbReference type="CDD" id="cd02094">
    <property type="entry name" value="P-type_ATPase_Cu-like"/>
    <property type="match status" value="1"/>
</dbReference>
<feature type="transmembrane region" description="Helical" evidence="12">
    <location>
        <begin position="161"/>
        <end position="179"/>
    </location>
</feature>
<dbReference type="NCBIfam" id="TIGR01511">
    <property type="entry name" value="ATPase-IB1_Cu"/>
    <property type="match status" value="1"/>
</dbReference>
<keyword evidence="5 12" id="KW-0547">Nucleotide-binding</keyword>
<dbReference type="InterPro" id="IPR036163">
    <property type="entry name" value="HMA_dom_sf"/>
</dbReference>
<dbReference type="PROSITE" id="PS01047">
    <property type="entry name" value="HMA_1"/>
    <property type="match status" value="1"/>
</dbReference>
<dbReference type="RefSeq" id="WP_141790144.1">
    <property type="nucleotide sequence ID" value="NZ_BAAAKX010000008.1"/>
</dbReference>
<dbReference type="InterPro" id="IPR044492">
    <property type="entry name" value="P_typ_ATPase_HD_dom"/>
</dbReference>
<dbReference type="InterPro" id="IPR001757">
    <property type="entry name" value="P_typ_ATPase"/>
</dbReference>
<evidence type="ECO:0000256" key="10">
    <source>
        <dbReference type="ARBA" id="ARBA00049360"/>
    </source>
</evidence>
<dbReference type="InterPro" id="IPR023214">
    <property type="entry name" value="HAD_sf"/>
</dbReference>
<dbReference type="InterPro" id="IPR023299">
    <property type="entry name" value="ATPase_P-typ_cyto_dom_N"/>
</dbReference>
<dbReference type="GO" id="GO:0016887">
    <property type="term" value="F:ATP hydrolysis activity"/>
    <property type="evidence" value="ECO:0007669"/>
    <property type="project" value="InterPro"/>
</dbReference>
<evidence type="ECO:0000256" key="4">
    <source>
        <dbReference type="ARBA" id="ARBA00022723"/>
    </source>
</evidence>
<feature type="transmembrane region" description="Helical" evidence="12">
    <location>
        <begin position="704"/>
        <end position="721"/>
    </location>
</feature>
<dbReference type="GO" id="GO:0005524">
    <property type="term" value="F:ATP binding"/>
    <property type="evidence" value="ECO:0007669"/>
    <property type="project" value="UniProtKB-UniRule"/>
</dbReference>
<dbReference type="InterPro" id="IPR036412">
    <property type="entry name" value="HAD-like_sf"/>
</dbReference>
<dbReference type="PRINTS" id="PR00120">
    <property type="entry name" value="HATPASE"/>
</dbReference>
<dbReference type="GO" id="GO:0055070">
    <property type="term" value="P:copper ion homeostasis"/>
    <property type="evidence" value="ECO:0007669"/>
    <property type="project" value="TreeGrafter"/>
</dbReference>
<dbReference type="InterPro" id="IPR059000">
    <property type="entry name" value="ATPase_P-type_domA"/>
</dbReference>
<organism evidence="14 15">
    <name type="scientific">Oryzihumus leptocrescens</name>
    <dbReference type="NCBI Taxonomy" id="297536"/>
    <lineage>
        <taxon>Bacteria</taxon>
        <taxon>Bacillati</taxon>
        <taxon>Actinomycetota</taxon>
        <taxon>Actinomycetes</taxon>
        <taxon>Micrococcales</taxon>
        <taxon>Intrasporangiaceae</taxon>
        <taxon>Oryzihumus</taxon>
    </lineage>
</organism>
<dbReference type="SFLD" id="SFLDF00027">
    <property type="entry name" value="p-type_atpase"/>
    <property type="match status" value="1"/>
</dbReference>
<dbReference type="NCBIfam" id="TIGR01494">
    <property type="entry name" value="ATPase_P-type"/>
    <property type="match status" value="1"/>
</dbReference>
<dbReference type="Gene3D" id="2.70.150.10">
    <property type="entry name" value="Calcium-transporting ATPase, cytoplasmic transduction domain A"/>
    <property type="match status" value="1"/>
</dbReference>
<name>A0A542Z8Y8_9MICO</name>
<dbReference type="FunFam" id="2.70.150.10:FF:000002">
    <property type="entry name" value="Copper-transporting ATPase 1, putative"/>
    <property type="match status" value="1"/>
</dbReference>
<keyword evidence="15" id="KW-1185">Reference proteome</keyword>
<dbReference type="InterPro" id="IPR027256">
    <property type="entry name" value="P-typ_ATPase_IB"/>
</dbReference>
<dbReference type="PRINTS" id="PR00119">
    <property type="entry name" value="CATATPASE"/>
</dbReference>
<dbReference type="Gene3D" id="3.40.50.1000">
    <property type="entry name" value="HAD superfamily/HAD-like"/>
    <property type="match status" value="1"/>
</dbReference>
<dbReference type="CDD" id="cd00371">
    <property type="entry name" value="HMA"/>
    <property type="match status" value="1"/>
</dbReference>